<organism evidence="3">
    <name type="scientific">Anaerostipes caccae</name>
    <dbReference type="NCBI Taxonomy" id="105841"/>
    <lineage>
        <taxon>Bacteria</taxon>
        <taxon>Bacillati</taxon>
        <taxon>Bacillota</taxon>
        <taxon>Clostridia</taxon>
        <taxon>Lachnospirales</taxon>
        <taxon>Lachnospiraceae</taxon>
        <taxon>Anaerostipes</taxon>
    </lineage>
</organism>
<feature type="chain" id="PRO_5043321808" evidence="2">
    <location>
        <begin position="26"/>
        <end position="117"/>
    </location>
</feature>
<dbReference type="RefSeq" id="WP_006567407.1">
    <property type="nucleotide sequence ID" value="NZ_CACRSQ010000007.1"/>
</dbReference>
<evidence type="ECO:0000256" key="1">
    <source>
        <dbReference type="SAM" id="MobiDB-lite"/>
    </source>
</evidence>
<feature type="region of interest" description="Disordered" evidence="1">
    <location>
        <begin position="59"/>
        <end position="91"/>
    </location>
</feature>
<evidence type="ECO:0000313" key="3">
    <source>
        <dbReference type="EMBL" id="VYT31357.1"/>
    </source>
</evidence>
<keyword evidence="2" id="KW-0732">Signal</keyword>
<name>A0A6N2VNV6_9FIRM</name>
<dbReference type="AlphaFoldDB" id="A0A6N2VNV6"/>
<feature type="compositionally biased region" description="Basic and acidic residues" evidence="1">
    <location>
        <begin position="59"/>
        <end position="70"/>
    </location>
</feature>
<feature type="signal peptide" evidence="2">
    <location>
        <begin position="1"/>
        <end position="25"/>
    </location>
</feature>
<gene>
    <name evidence="3" type="ORF">ACLFYP115_02636</name>
</gene>
<dbReference type="EMBL" id="CACRSQ010000007">
    <property type="protein sequence ID" value="VYT31357.1"/>
    <property type="molecule type" value="Genomic_DNA"/>
</dbReference>
<sequence length="117" mass="12652">MKKKRRIWILAAVLAVAAVQGTVFAEDQESGSTAEAVTETTTEADKLLKTEVLMETAREQISDEKQEQPKIKKTGKKQNMQMQKPIKKAADGQTLLDVSKGNISITSAGATGGGYKQ</sequence>
<protein>
    <submittedName>
        <fullName evidence="3">Uncharacterized protein</fullName>
    </submittedName>
</protein>
<reference evidence="3" key="1">
    <citation type="submission" date="2019-11" db="EMBL/GenBank/DDBJ databases">
        <authorList>
            <person name="Feng L."/>
        </authorList>
    </citation>
    <scope>NUCLEOTIDE SEQUENCE</scope>
    <source>
        <strain evidence="3">AcaccaeLFYP115</strain>
    </source>
</reference>
<accession>A0A6N2VNV6</accession>
<evidence type="ECO:0000256" key="2">
    <source>
        <dbReference type="SAM" id="SignalP"/>
    </source>
</evidence>
<proteinExistence type="predicted"/>